<reference evidence="1 2" key="1">
    <citation type="submission" date="2024-04" db="EMBL/GenBank/DDBJ databases">
        <authorList>
            <person name="Rising A."/>
            <person name="Reimegard J."/>
            <person name="Sonavane S."/>
            <person name="Akerstrom W."/>
            <person name="Nylinder S."/>
            <person name="Hedman E."/>
            <person name="Kallberg Y."/>
        </authorList>
    </citation>
    <scope>NUCLEOTIDE SEQUENCE [LARGE SCALE GENOMIC DNA]</scope>
</reference>
<dbReference type="EMBL" id="CAXIEN010000170">
    <property type="protein sequence ID" value="CAL1283690.1"/>
    <property type="molecule type" value="Genomic_DNA"/>
</dbReference>
<name>A0AAV2AI75_9ARAC</name>
<keyword evidence="2" id="KW-1185">Reference proteome</keyword>
<dbReference type="Proteomes" id="UP001497382">
    <property type="component" value="Unassembled WGS sequence"/>
</dbReference>
<comment type="caution">
    <text evidence="1">The sequence shown here is derived from an EMBL/GenBank/DDBJ whole genome shotgun (WGS) entry which is preliminary data.</text>
</comment>
<evidence type="ECO:0000313" key="2">
    <source>
        <dbReference type="Proteomes" id="UP001497382"/>
    </source>
</evidence>
<organism evidence="1 2">
    <name type="scientific">Larinioides sclopetarius</name>
    <dbReference type="NCBI Taxonomy" id="280406"/>
    <lineage>
        <taxon>Eukaryota</taxon>
        <taxon>Metazoa</taxon>
        <taxon>Ecdysozoa</taxon>
        <taxon>Arthropoda</taxon>
        <taxon>Chelicerata</taxon>
        <taxon>Arachnida</taxon>
        <taxon>Araneae</taxon>
        <taxon>Araneomorphae</taxon>
        <taxon>Entelegynae</taxon>
        <taxon>Araneoidea</taxon>
        <taxon>Araneidae</taxon>
        <taxon>Larinioides</taxon>
    </lineage>
</organism>
<proteinExistence type="predicted"/>
<protein>
    <submittedName>
        <fullName evidence="1">Uncharacterized protein</fullName>
    </submittedName>
</protein>
<gene>
    <name evidence="1" type="ORF">LARSCL_LOCUS12757</name>
</gene>
<sequence length="44" mass="5273">MIRVVFVVNLELPNIMCHHVFIPRKLSFNSSDKFYQYIPVQCFV</sequence>
<evidence type="ECO:0000313" key="1">
    <source>
        <dbReference type="EMBL" id="CAL1283690.1"/>
    </source>
</evidence>
<dbReference type="AlphaFoldDB" id="A0AAV2AI75"/>
<accession>A0AAV2AI75</accession>